<evidence type="ECO:0000313" key="3">
    <source>
        <dbReference type="EMBL" id="CAB4192231.1"/>
    </source>
</evidence>
<keyword evidence="3" id="KW-0540">Nuclease</keyword>
<keyword evidence="3" id="KW-0378">Hydrolase</keyword>
<dbReference type="EMBL" id="LR797181">
    <property type="protein sequence ID" value="CAB4192231.1"/>
    <property type="molecule type" value="Genomic_DNA"/>
</dbReference>
<feature type="compositionally biased region" description="Basic and acidic residues" evidence="1">
    <location>
        <begin position="292"/>
        <end position="309"/>
    </location>
</feature>
<dbReference type="InterPro" id="IPR005094">
    <property type="entry name" value="Endonuclease_MobA/VirD2"/>
</dbReference>
<feature type="domain" description="MobA/VirD2-like nuclease" evidence="2">
    <location>
        <begin position="34"/>
        <end position="152"/>
    </location>
</feature>
<gene>
    <name evidence="3" type="ORF">UFOVP1244_10</name>
</gene>
<accession>A0A6J5RFA3</accession>
<proteinExistence type="predicted"/>
<keyword evidence="3" id="KW-0255">Endonuclease</keyword>
<organism evidence="3">
    <name type="scientific">uncultured Caudovirales phage</name>
    <dbReference type="NCBI Taxonomy" id="2100421"/>
    <lineage>
        <taxon>Viruses</taxon>
        <taxon>Duplodnaviria</taxon>
        <taxon>Heunggongvirae</taxon>
        <taxon>Uroviricota</taxon>
        <taxon>Caudoviricetes</taxon>
        <taxon>Peduoviridae</taxon>
        <taxon>Maltschvirus</taxon>
        <taxon>Maltschvirus maltsch</taxon>
    </lineage>
</organism>
<evidence type="ECO:0000259" key="2">
    <source>
        <dbReference type="Pfam" id="PF03432"/>
    </source>
</evidence>
<dbReference type="GO" id="GO:0004519">
    <property type="term" value="F:endonuclease activity"/>
    <property type="evidence" value="ECO:0007669"/>
    <property type="project" value="UniProtKB-KW"/>
</dbReference>
<name>A0A6J5RFA3_9CAUD</name>
<dbReference type="Pfam" id="PF03432">
    <property type="entry name" value="Relaxase"/>
    <property type="match status" value="1"/>
</dbReference>
<sequence length="309" mass="35971">MICKIMDTKNDGIKKIGRYIIWDKGGKENISNVKVHNSTYDVSDIDIAISDMAANNFRCTTSKRPTVYHFVISLPRGETLTNDQFDYAEKKFIDAFGLSECQRLSATHSGTKNLHRHVVVATASCEDRKNIRPRFDKAASIRTSRELEKEFGISVDAGTSRNSELYDEYCIERDSTKIIRSEMLEQLKVKHRKHTNGLKDLYDDVIDKTMTMPWSRNRKTFLEYVRHDREMSRLARQARQKAEREAIYSEFRPRTWADFLRHKAAEGHQEAIRVLRKRQRAPQQPDLQVAPENHHPEVEKDRDSAEASR</sequence>
<protein>
    <submittedName>
        <fullName evidence="3">Endonuclease relaxase, MobA/VirD2</fullName>
    </submittedName>
</protein>
<reference evidence="3" key="1">
    <citation type="submission" date="2020-05" db="EMBL/GenBank/DDBJ databases">
        <authorList>
            <person name="Chiriac C."/>
            <person name="Salcher M."/>
            <person name="Ghai R."/>
            <person name="Kavagutti S V."/>
        </authorList>
    </citation>
    <scope>NUCLEOTIDE SEQUENCE</scope>
</reference>
<feature type="region of interest" description="Disordered" evidence="1">
    <location>
        <begin position="277"/>
        <end position="309"/>
    </location>
</feature>
<evidence type="ECO:0000256" key="1">
    <source>
        <dbReference type="SAM" id="MobiDB-lite"/>
    </source>
</evidence>